<keyword evidence="2" id="KW-1185">Reference proteome</keyword>
<proteinExistence type="predicted"/>
<dbReference type="Proteomes" id="UP000887566">
    <property type="component" value="Unplaced"/>
</dbReference>
<protein>
    <submittedName>
        <fullName evidence="3">Uncharacterized protein</fullName>
    </submittedName>
</protein>
<name>A0A914W2R5_9BILA</name>
<dbReference type="WBParaSite" id="PSAMB.scaffold3035size19951.g20138.t1">
    <property type="protein sequence ID" value="PSAMB.scaffold3035size19951.g20138.t1"/>
    <property type="gene ID" value="PSAMB.scaffold3035size19951.g20138"/>
</dbReference>
<organism evidence="2 3">
    <name type="scientific">Plectus sambesii</name>
    <dbReference type="NCBI Taxonomy" id="2011161"/>
    <lineage>
        <taxon>Eukaryota</taxon>
        <taxon>Metazoa</taxon>
        <taxon>Ecdysozoa</taxon>
        <taxon>Nematoda</taxon>
        <taxon>Chromadorea</taxon>
        <taxon>Plectida</taxon>
        <taxon>Plectina</taxon>
        <taxon>Plectoidea</taxon>
        <taxon>Plectidae</taxon>
        <taxon>Plectus</taxon>
    </lineage>
</organism>
<dbReference type="AlphaFoldDB" id="A0A914W2R5"/>
<accession>A0A914W2R5</accession>
<feature type="chain" id="PRO_5036880192" evidence="1">
    <location>
        <begin position="18"/>
        <end position="136"/>
    </location>
</feature>
<evidence type="ECO:0000313" key="3">
    <source>
        <dbReference type="WBParaSite" id="PSAMB.scaffold3035size19951.g20138.t1"/>
    </source>
</evidence>
<reference evidence="3" key="1">
    <citation type="submission" date="2022-11" db="UniProtKB">
        <authorList>
            <consortium name="WormBaseParasite"/>
        </authorList>
    </citation>
    <scope>IDENTIFICATION</scope>
</reference>
<evidence type="ECO:0000313" key="2">
    <source>
        <dbReference type="Proteomes" id="UP000887566"/>
    </source>
</evidence>
<evidence type="ECO:0000256" key="1">
    <source>
        <dbReference type="SAM" id="SignalP"/>
    </source>
</evidence>
<keyword evidence="1" id="KW-0732">Signal</keyword>
<sequence length="136" mass="14939">MIRQAVAVLCLSVLVLCAVPWNDYYACTVGVTIPTECESGEDVNALQRNLTYEIIRSVNNMCCLVAERLANSELNGDTFTDPSCATDDVSGIMKFSVHWKTTGKPKIRCTARADSGLGDLTDATKYGVMWRVRRPA</sequence>
<feature type="signal peptide" evidence="1">
    <location>
        <begin position="1"/>
        <end position="17"/>
    </location>
</feature>